<reference evidence="3 4" key="1">
    <citation type="journal article" date="2016" name="Gene">
        <title>PacBio SMRT assembly of a complex multi-replicon genome reveals chlorocatechol degradative operon in a region of genome plasticity.</title>
        <authorList>
            <person name="Ricker N."/>
            <person name="Shen S.Y."/>
            <person name="Goordial J."/>
            <person name="Jin S."/>
            <person name="Fulthorpe R.R."/>
        </authorList>
    </citation>
    <scope>NUCLEOTIDE SEQUENCE [LARGE SCALE GENOMIC DNA]</scope>
    <source>
        <strain evidence="3 4">OLGA172</strain>
    </source>
</reference>
<evidence type="ECO:0000313" key="4">
    <source>
        <dbReference type="Proteomes" id="UP000076852"/>
    </source>
</evidence>
<sequence length="267" mass="29155">MRTLRSGDHGADVGLLQSRLIRAGYTLDATHLYDDATETAVKALQVKTGLVDDGVAGPKTLAVLATGKRDPKHLADADIVKAADTLGVPVVLVRTVNEVESLGSGFLPDGRPKILFERHVFWKRLHARGIDPAPLAVKYPNIVSQKYGGYMGNAAEYTRLARAELIDAGAAYESASWGAFQVMGNNWGRLKYSSIDDFVSRMENSEGDQLEAFVRYVAADKRLLAALKAREWAVFAERYNGTNYARNLYDAKLARAYLKYAGAEAAA</sequence>
<keyword evidence="4" id="KW-1185">Reference proteome</keyword>
<dbReference type="Pfam" id="PF01471">
    <property type="entry name" value="PG_binding_1"/>
    <property type="match status" value="1"/>
</dbReference>
<accession>A0A160FRV8</accession>
<gene>
    <name evidence="3" type="ORF">AYM40_25960</name>
</gene>
<dbReference type="InterPro" id="IPR002477">
    <property type="entry name" value="Peptidoglycan-bd-like"/>
</dbReference>
<dbReference type="Proteomes" id="UP000076852">
    <property type="component" value="Chromosome 2"/>
</dbReference>
<dbReference type="InterPro" id="IPR024408">
    <property type="entry name" value="Muramidase"/>
</dbReference>
<evidence type="ECO:0000259" key="1">
    <source>
        <dbReference type="Pfam" id="PF01471"/>
    </source>
</evidence>
<dbReference type="RefSeq" id="WP_063499040.1">
    <property type="nucleotide sequence ID" value="NZ_CP014579.1"/>
</dbReference>
<dbReference type="SUPFAM" id="SSF47090">
    <property type="entry name" value="PGBD-like"/>
    <property type="match status" value="1"/>
</dbReference>
<organism evidence="3 4">
    <name type="scientific">Paraburkholderia phytofirmans OLGA172</name>
    <dbReference type="NCBI Taxonomy" id="1417228"/>
    <lineage>
        <taxon>Bacteria</taxon>
        <taxon>Pseudomonadati</taxon>
        <taxon>Pseudomonadota</taxon>
        <taxon>Betaproteobacteria</taxon>
        <taxon>Burkholderiales</taxon>
        <taxon>Burkholderiaceae</taxon>
        <taxon>Paraburkholderia</taxon>
    </lineage>
</organism>
<dbReference type="AlphaFoldDB" id="A0A160FRV8"/>
<dbReference type="EMBL" id="CP014579">
    <property type="protein sequence ID" value="ANB75759.1"/>
    <property type="molecule type" value="Genomic_DNA"/>
</dbReference>
<evidence type="ECO:0000313" key="3">
    <source>
        <dbReference type="EMBL" id="ANB75759.1"/>
    </source>
</evidence>
<dbReference type="STRING" id="1804984.AYM40_25960"/>
<proteinExistence type="predicted"/>
<protein>
    <submittedName>
        <fullName evidence="3">Peptidoglycan-binding protein</fullName>
    </submittedName>
</protein>
<dbReference type="Gene3D" id="1.10.101.10">
    <property type="entry name" value="PGBD-like superfamily/PGBD"/>
    <property type="match status" value="1"/>
</dbReference>
<dbReference type="InterPro" id="IPR036366">
    <property type="entry name" value="PGBDSf"/>
</dbReference>
<name>A0A160FRV8_9BURK</name>
<dbReference type="KEGG" id="buz:AYM40_25960"/>
<dbReference type="InterPro" id="IPR036365">
    <property type="entry name" value="PGBD-like_sf"/>
</dbReference>
<dbReference type="Pfam" id="PF11860">
    <property type="entry name" value="Muramidase"/>
    <property type="match status" value="1"/>
</dbReference>
<evidence type="ECO:0000259" key="2">
    <source>
        <dbReference type="Pfam" id="PF11860"/>
    </source>
</evidence>
<dbReference type="OrthoDB" id="1523598at2"/>
<feature type="domain" description="N-acetylmuramidase" evidence="2">
    <location>
        <begin position="92"/>
        <end position="260"/>
    </location>
</feature>
<feature type="domain" description="Peptidoglycan binding-like" evidence="1">
    <location>
        <begin position="10"/>
        <end position="64"/>
    </location>
</feature>